<organism evidence="1 2">
    <name type="scientific">Diplogelasinospora grovesii</name>
    <dbReference type="NCBI Taxonomy" id="303347"/>
    <lineage>
        <taxon>Eukaryota</taxon>
        <taxon>Fungi</taxon>
        <taxon>Dikarya</taxon>
        <taxon>Ascomycota</taxon>
        <taxon>Pezizomycotina</taxon>
        <taxon>Sordariomycetes</taxon>
        <taxon>Sordariomycetidae</taxon>
        <taxon>Sordariales</taxon>
        <taxon>Diplogelasinosporaceae</taxon>
        <taxon>Diplogelasinospora</taxon>
    </lineage>
</organism>
<evidence type="ECO:0000313" key="2">
    <source>
        <dbReference type="Proteomes" id="UP001303473"/>
    </source>
</evidence>
<dbReference type="SUPFAM" id="SSF56235">
    <property type="entry name" value="N-terminal nucleophile aminohydrolases (Ntn hydrolases)"/>
    <property type="match status" value="1"/>
</dbReference>
<proteinExistence type="predicted"/>
<dbReference type="EMBL" id="MU853884">
    <property type="protein sequence ID" value="KAK3936398.1"/>
    <property type="molecule type" value="Genomic_DNA"/>
</dbReference>
<protein>
    <submittedName>
        <fullName evidence="1">Uncharacterized protein</fullName>
    </submittedName>
</protein>
<name>A0AAN6N232_9PEZI</name>
<sequence length="121" mass="13294">MWSLVYPSLPPSFPRSNRFTTLTMAKLAETPRHWRFLLHGGCTETCPDPDQQRNISQNLQAVACKVRDALMRGDRAKDAVVLAVSALEDWPVFNAGRGAALTRDGIHQVSDCRAAIGLSAC</sequence>
<dbReference type="InterPro" id="IPR029055">
    <property type="entry name" value="Ntn_hydrolases_N"/>
</dbReference>
<reference evidence="2" key="1">
    <citation type="journal article" date="2023" name="Mol. Phylogenet. Evol.">
        <title>Genome-scale phylogeny and comparative genomics of the fungal order Sordariales.</title>
        <authorList>
            <person name="Hensen N."/>
            <person name="Bonometti L."/>
            <person name="Westerberg I."/>
            <person name="Brannstrom I.O."/>
            <person name="Guillou S."/>
            <person name="Cros-Aarteil S."/>
            <person name="Calhoun S."/>
            <person name="Haridas S."/>
            <person name="Kuo A."/>
            <person name="Mondo S."/>
            <person name="Pangilinan J."/>
            <person name="Riley R."/>
            <person name="LaButti K."/>
            <person name="Andreopoulos B."/>
            <person name="Lipzen A."/>
            <person name="Chen C."/>
            <person name="Yan M."/>
            <person name="Daum C."/>
            <person name="Ng V."/>
            <person name="Clum A."/>
            <person name="Steindorff A."/>
            <person name="Ohm R.A."/>
            <person name="Martin F."/>
            <person name="Silar P."/>
            <person name="Natvig D.O."/>
            <person name="Lalanne C."/>
            <person name="Gautier V."/>
            <person name="Ament-Velasquez S.L."/>
            <person name="Kruys A."/>
            <person name="Hutchinson M.I."/>
            <person name="Powell A.J."/>
            <person name="Barry K."/>
            <person name="Miller A.N."/>
            <person name="Grigoriev I.V."/>
            <person name="Debuchy R."/>
            <person name="Gladieux P."/>
            <person name="Hiltunen Thoren M."/>
            <person name="Johannesson H."/>
        </authorList>
    </citation>
    <scope>NUCLEOTIDE SEQUENCE [LARGE SCALE GENOMIC DNA]</scope>
    <source>
        <strain evidence="2">CBS 340.73</strain>
    </source>
</reference>
<comment type="caution">
    <text evidence="1">The sequence shown here is derived from an EMBL/GenBank/DDBJ whole genome shotgun (WGS) entry which is preliminary data.</text>
</comment>
<gene>
    <name evidence="1" type="ORF">QBC46DRAFT_30926</name>
</gene>
<keyword evidence="2" id="KW-1185">Reference proteome</keyword>
<dbReference type="Proteomes" id="UP001303473">
    <property type="component" value="Unassembled WGS sequence"/>
</dbReference>
<dbReference type="InterPro" id="IPR000246">
    <property type="entry name" value="Peptidase_T2"/>
</dbReference>
<dbReference type="Pfam" id="PF01112">
    <property type="entry name" value="Asparaginase_2"/>
    <property type="match status" value="1"/>
</dbReference>
<dbReference type="AlphaFoldDB" id="A0AAN6N232"/>
<dbReference type="GO" id="GO:0016787">
    <property type="term" value="F:hydrolase activity"/>
    <property type="evidence" value="ECO:0007669"/>
    <property type="project" value="InterPro"/>
</dbReference>
<accession>A0AAN6N232</accession>
<evidence type="ECO:0000313" key="1">
    <source>
        <dbReference type="EMBL" id="KAK3936398.1"/>
    </source>
</evidence>